<evidence type="ECO:0008006" key="5">
    <source>
        <dbReference type="Google" id="ProtNLM"/>
    </source>
</evidence>
<reference evidence="3" key="1">
    <citation type="submission" date="2022-06" db="EMBL/GenBank/DDBJ databases">
        <authorList>
            <person name="Dietemann V."/>
            <person name="Ory F."/>
            <person name="Dainat B."/>
            <person name="Oberhansli S."/>
        </authorList>
    </citation>
    <scope>NUCLEOTIDE SEQUENCE</scope>
    <source>
        <strain evidence="3">Ena-SAMPLE-TAB-26-04-2022-14:26:32:270-5432</strain>
    </source>
</reference>
<dbReference type="RefSeq" id="WP_213429414.1">
    <property type="nucleotide sequence ID" value="NZ_AP031286.1"/>
</dbReference>
<keyword evidence="4" id="KW-1185">Reference proteome</keyword>
<feature type="signal peptide" evidence="2">
    <location>
        <begin position="1"/>
        <end position="19"/>
    </location>
</feature>
<feature type="chain" id="PRO_5045550164" description="Copper amine oxidase" evidence="2">
    <location>
        <begin position="20"/>
        <end position="329"/>
    </location>
</feature>
<feature type="compositionally biased region" description="Basic and acidic residues" evidence="1">
    <location>
        <begin position="44"/>
        <end position="54"/>
    </location>
</feature>
<evidence type="ECO:0000313" key="3">
    <source>
        <dbReference type="EMBL" id="CAH8248688.1"/>
    </source>
</evidence>
<evidence type="ECO:0000313" key="4">
    <source>
        <dbReference type="Proteomes" id="UP001154322"/>
    </source>
</evidence>
<protein>
    <recommendedName>
        <fullName evidence="5">Copper amine oxidase</fullName>
    </recommendedName>
</protein>
<keyword evidence="2" id="KW-0732">Signal</keyword>
<evidence type="ECO:0000256" key="2">
    <source>
        <dbReference type="SAM" id="SignalP"/>
    </source>
</evidence>
<feature type="compositionally biased region" description="Polar residues" evidence="1">
    <location>
        <begin position="33"/>
        <end position="43"/>
    </location>
</feature>
<dbReference type="Proteomes" id="UP001154322">
    <property type="component" value="Unassembled WGS sequence"/>
</dbReference>
<organism evidence="3 4">
    <name type="scientific">Paenibacillus melissococcoides</name>
    <dbReference type="NCBI Taxonomy" id="2912268"/>
    <lineage>
        <taxon>Bacteria</taxon>
        <taxon>Bacillati</taxon>
        <taxon>Bacillota</taxon>
        <taxon>Bacilli</taxon>
        <taxon>Bacillales</taxon>
        <taxon>Paenibacillaceae</taxon>
        <taxon>Paenibacillus</taxon>
    </lineage>
</organism>
<accession>A0ABN8UFQ4</accession>
<dbReference type="EMBL" id="CALYLO010000012">
    <property type="protein sequence ID" value="CAH8248688.1"/>
    <property type="molecule type" value="Genomic_DNA"/>
</dbReference>
<name>A0ABN8UFQ4_9BACL</name>
<evidence type="ECO:0000256" key="1">
    <source>
        <dbReference type="SAM" id="MobiDB-lite"/>
    </source>
</evidence>
<feature type="region of interest" description="Disordered" evidence="1">
    <location>
        <begin position="29"/>
        <end position="54"/>
    </location>
</feature>
<comment type="caution">
    <text evidence="3">The sequence shown here is derived from an EMBL/GenBank/DDBJ whole genome shotgun (WGS) entry which is preliminary data.</text>
</comment>
<sequence>MKKRTWTKMILTVSMLAMAAMPLTAAAQESKNKVSGQVVSQQADRYEKDNEHKEIDRPIQQDWLATKGTMEEIRINKNGAYVTVTGEGVQAHAQDTVVLSLTEDTAIVDQDGNKAQLHQAVQKGWTVTAWYGPKLTRSIPAQGTAEKIVVERPSNDNDEQKNEQKADGIIVNASKDRIELLGENPVILNITDKTVIKDEKGNKLTADALKDNVRVEARYSAAMTKSLPPISNATSIVVKEETVRQTGTILDVNGKDDQASIRLDADSDGNTNNDIVLSVNKDTTIVTKDGKELKVSELKAGQKIIGFHAQIMTLSLPPMSYAYQIVVTE</sequence>
<gene>
    <name evidence="3" type="ORF">WJ0W_005872</name>
</gene>
<proteinExistence type="predicted"/>